<dbReference type="PANTHER" id="PTHR43775:SF20">
    <property type="entry name" value="HYBRID PKS-NRPS SYNTHETASE APDA"/>
    <property type="match status" value="1"/>
</dbReference>
<dbReference type="InterPro" id="IPR016035">
    <property type="entry name" value="Acyl_Trfase/lysoPLipase"/>
</dbReference>
<evidence type="ECO:0000256" key="1">
    <source>
        <dbReference type="ARBA" id="ARBA00022450"/>
    </source>
</evidence>
<dbReference type="Gene3D" id="1.10.1200.10">
    <property type="entry name" value="ACP-like"/>
    <property type="match status" value="1"/>
</dbReference>
<dbReference type="CDD" id="cd00833">
    <property type="entry name" value="PKS"/>
    <property type="match status" value="1"/>
</dbReference>
<dbReference type="Gene3D" id="3.10.129.110">
    <property type="entry name" value="Polyketide synthase dehydratase"/>
    <property type="match status" value="1"/>
</dbReference>
<keyword evidence="4" id="KW-0489">Methyltransferase</keyword>
<evidence type="ECO:0000256" key="4">
    <source>
        <dbReference type="ARBA" id="ARBA00022603"/>
    </source>
</evidence>
<dbReference type="InterPro" id="IPR036291">
    <property type="entry name" value="NAD(P)-bd_dom_sf"/>
</dbReference>
<keyword evidence="3" id="KW-0436">Ligase</keyword>
<dbReference type="Pfam" id="PF00668">
    <property type="entry name" value="Condensation"/>
    <property type="match status" value="1"/>
</dbReference>
<feature type="region of interest" description="C-terminal hotdog fold" evidence="8">
    <location>
        <begin position="1068"/>
        <end position="1217"/>
    </location>
</feature>
<dbReference type="InterPro" id="IPR006162">
    <property type="entry name" value="Ppantetheine_attach_site"/>
</dbReference>
<dbReference type="InterPro" id="IPR029063">
    <property type="entry name" value="SAM-dependent_MTases_sf"/>
</dbReference>
<dbReference type="InterPro" id="IPR049900">
    <property type="entry name" value="PKS_mFAS_DH"/>
</dbReference>
<dbReference type="Pfam" id="PF02801">
    <property type="entry name" value="Ketoacyl-synt_C"/>
    <property type="match status" value="1"/>
</dbReference>
<dbReference type="InterPro" id="IPR014031">
    <property type="entry name" value="Ketoacyl_synth_C"/>
</dbReference>
<dbReference type="InterPro" id="IPR001242">
    <property type="entry name" value="Condensation_dom"/>
</dbReference>
<keyword evidence="6" id="KW-0677">Repeat</keyword>
<dbReference type="InterPro" id="IPR057326">
    <property type="entry name" value="KR_dom"/>
</dbReference>
<feature type="domain" description="Ketosynthase family 3 (KS3)" evidence="10">
    <location>
        <begin position="9"/>
        <end position="434"/>
    </location>
</feature>
<dbReference type="InterPro" id="IPR042099">
    <property type="entry name" value="ANL_N_sf"/>
</dbReference>
<evidence type="ECO:0000256" key="5">
    <source>
        <dbReference type="ARBA" id="ARBA00022679"/>
    </source>
</evidence>
<dbReference type="InterPro" id="IPR016036">
    <property type="entry name" value="Malonyl_transacylase_ACP-bd"/>
</dbReference>
<dbReference type="SUPFAM" id="SSF47336">
    <property type="entry name" value="ACP-like"/>
    <property type="match status" value="2"/>
</dbReference>
<dbReference type="Pfam" id="PF00698">
    <property type="entry name" value="Acyl_transf_1"/>
    <property type="match status" value="1"/>
</dbReference>
<keyword evidence="2" id="KW-0597">Phosphoprotein</keyword>
<evidence type="ECO:0000256" key="7">
    <source>
        <dbReference type="ARBA" id="ARBA00023268"/>
    </source>
</evidence>
<dbReference type="CDD" id="cd02440">
    <property type="entry name" value="AdoMet_MTases"/>
    <property type="match status" value="1"/>
</dbReference>
<dbReference type="SMART" id="SM00823">
    <property type="entry name" value="PKS_PP"/>
    <property type="match status" value="2"/>
</dbReference>
<dbReference type="PROSITE" id="PS52019">
    <property type="entry name" value="PKS_MFAS_DH"/>
    <property type="match status" value="1"/>
</dbReference>
<evidence type="ECO:0000256" key="3">
    <source>
        <dbReference type="ARBA" id="ARBA00022598"/>
    </source>
</evidence>
<evidence type="ECO:0000259" key="10">
    <source>
        <dbReference type="PROSITE" id="PS52004"/>
    </source>
</evidence>
<dbReference type="PROSITE" id="PS00012">
    <property type="entry name" value="PHOSPHOPANTETHEINE"/>
    <property type="match status" value="1"/>
</dbReference>
<dbReference type="GO" id="GO:0009403">
    <property type="term" value="P:toxin biosynthetic process"/>
    <property type="evidence" value="ECO:0007669"/>
    <property type="project" value="UniProtKB-ARBA"/>
</dbReference>
<dbReference type="InterPro" id="IPR032821">
    <property type="entry name" value="PKS_assoc"/>
</dbReference>
<evidence type="ECO:0000259" key="9">
    <source>
        <dbReference type="PROSITE" id="PS50075"/>
    </source>
</evidence>
<name>A0A395ITV4_9HELO</name>
<dbReference type="InterPro" id="IPR013217">
    <property type="entry name" value="Methyltransf_12"/>
</dbReference>
<dbReference type="Gene3D" id="3.40.50.12780">
    <property type="entry name" value="N-terminal domain of ligase-like"/>
    <property type="match status" value="1"/>
</dbReference>
<feature type="domain" description="PKS/mFAS DH" evidence="11">
    <location>
        <begin position="916"/>
        <end position="1217"/>
    </location>
</feature>
<dbReference type="SUPFAM" id="SSF51735">
    <property type="entry name" value="NAD(P)-binding Rossmann-fold domains"/>
    <property type="match status" value="2"/>
</dbReference>
<dbReference type="InterPro" id="IPR020807">
    <property type="entry name" value="PKS_DH"/>
</dbReference>
<evidence type="ECO:0000256" key="8">
    <source>
        <dbReference type="PROSITE-ProRule" id="PRU01363"/>
    </source>
</evidence>
<feature type="region of interest" description="N-terminal hotdog fold" evidence="8">
    <location>
        <begin position="916"/>
        <end position="1053"/>
    </location>
</feature>
<dbReference type="InterPro" id="IPR049552">
    <property type="entry name" value="PKS_DH_N"/>
</dbReference>
<dbReference type="PROSITE" id="PS00455">
    <property type="entry name" value="AMP_BINDING"/>
    <property type="match status" value="1"/>
</dbReference>
<dbReference type="Pfam" id="PF21089">
    <property type="entry name" value="PKS_DH_N"/>
    <property type="match status" value="1"/>
</dbReference>
<dbReference type="SMART" id="SM00827">
    <property type="entry name" value="PKS_AT"/>
    <property type="match status" value="1"/>
</dbReference>
<dbReference type="Gene3D" id="3.40.366.10">
    <property type="entry name" value="Malonyl-Coenzyme A Acyl Carrier Protein, domain 2"/>
    <property type="match status" value="1"/>
</dbReference>
<evidence type="ECO:0000256" key="6">
    <source>
        <dbReference type="ARBA" id="ARBA00022737"/>
    </source>
</evidence>
<dbReference type="InterPro" id="IPR050091">
    <property type="entry name" value="PKS_NRPS_Biosynth_Enz"/>
</dbReference>
<dbReference type="GO" id="GO:0031177">
    <property type="term" value="F:phosphopantetheine binding"/>
    <property type="evidence" value="ECO:0007669"/>
    <property type="project" value="InterPro"/>
</dbReference>
<dbReference type="InterPro" id="IPR016039">
    <property type="entry name" value="Thiolase-like"/>
</dbReference>
<dbReference type="Pfam" id="PF08242">
    <property type="entry name" value="Methyltransf_12"/>
    <property type="match status" value="1"/>
</dbReference>
<dbReference type="InterPro" id="IPR042104">
    <property type="entry name" value="PKS_dehydratase_sf"/>
</dbReference>
<dbReference type="Pfam" id="PF00501">
    <property type="entry name" value="AMP-binding"/>
    <property type="match status" value="1"/>
</dbReference>
<dbReference type="Pfam" id="PF00109">
    <property type="entry name" value="ketoacyl-synt"/>
    <property type="match status" value="1"/>
</dbReference>
<dbReference type="GO" id="GO:0006633">
    <property type="term" value="P:fatty acid biosynthetic process"/>
    <property type="evidence" value="ECO:0007669"/>
    <property type="project" value="TreeGrafter"/>
</dbReference>
<feature type="active site" description="Proton acceptor; for dehydratase activity" evidence="8">
    <location>
        <position position="948"/>
    </location>
</feature>
<dbReference type="InterPro" id="IPR020845">
    <property type="entry name" value="AMP-binding_CS"/>
</dbReference>
<dbReference type="InterPro" id="IPR023213">
    <property type="entry name" value="CAT-like_dom_sf"/>
</dbReference>
<dbReference type="InterPro" id="IPR020841">
    <property type="entry name" value="PKS_Beta-ketoAc_synthase_dom"/>
</dbReference>
<dbReference type="GO" id="GO:0032259">
    <property type="term" value="P:methylation"/>
    <property type="evidence" value="ECO:0007669"/>
    <property type="project" value="UniProtKB-KW"/>
</dbReference>
<dbReference type="InterPro" id="IPR000873">
    <property type="entry name" value="AMP-dep_synth/lig_dom"/>
</dbReference>
<dbReference type="InterPro" id="IPR013120">
    <property type="entry name" value="FAR_NAD-bd"/>
</dbReference>
<dbReference type="InterPro" id="IPR014030">
    <property type="entry name" value="Ketoacyl_synth_N"/>
</dbReference>
<dbReference type="SUPFAM" id="SSF52777">
    <property type="entry name" value="CoA-dependent acyltransferases"/>
    <property type="match status" value="1"/>
</dbReference>
<evidence type="ECO:0000256" key="2">
    <source>
        <dbReference type="ARBA" id="ARBA00022553"/>
    </source>
</evidence>
<dbReference type="PANTHER" id="PTHR43775">
    <property type="entry name" value="FATTY ACID SYNTHASE"/>
    <property type="match status" value="1"/>
</dbReference>
<dbReference type="CDD" id="cd05930">
    <property type="entry name" value="A_NRPS"/>
    <property type="match status" value="1"/>
</dbReference>
<dbReference type="InterPro" id="IPR009081">
    <property type="entry name" value="PP-bd_ACP"/>
</dbReference>
<accession>A0A395ITV4</accession>
<dbReference type="InterPro" id="IPR020806">
    <property type="entry name" value="PKS_PP-bd"/>
</dbReference>
<dbReference type="Pfam" id="PF07993">
    <property type="entry name" value="NAD_binding_4"/>
    <property type="match status" value="1"/>
</dbReference>
<dbReference type="Pfam" id="PF00550">
    <property type="entry name" value="PP-binding"/>
    <property type="match status" value="2"/>
</dbReference>
<feature type="domain" description="Carrier" evidence="9">
    <location>
        <begin position="2348"/>
        <end position="2425"/>
    </location>
</feature>
<organism evidence="12 13">
    <name type="scientific">Monilinia fructigena</name>
    <dbReference type="NCBI Taxonomy" id="38457"/>
    <lineage>
        <taxon>Eukaryota</taxon>
        <taxon>Fungi</taxon>
        <taxon>Dikarya</taxon>
        <taxon>Ascomycota</taxon>
        <taxon>Pezizomycotina</taxon>
        <taxon>Leotiomycetes</taxon>
        <taxon>Helotiales</taxon>
        <taxon>Sclerotiniaceae</taxon>
        <taxon>Monilinia</taxon>
    </lineage>
</organism>
<feature type="active site" description="Proton donor; for dehydratase activity" evidence="8">
    <location>
        <position position="1123"/>
    </location>
</feature>
<dbReference type="SUPFAM" id="SSF52151">
    <property type="entry name" value="FabD/lysophospholipase-like"/>
    <property type="match status" value="1"/>
</dbReference>
<protein>
    <recommendedName>
        <fullName evidence="14">Carrier domain-containing protein</fullName>
    </recommendedName>
</protein>
<dbReference type="SMART" id="SM00825">
    <property type="entry name" value="PKS_KS"/>
    <property type="match status" value="1"/>
</dbReference>
<dbReference type="PROSITE" id="PS50075">
    <property type="entry name" value="CARRIER"/>
    <property type="match status" value="2"/>
</dbReference>
<gene>
    <name evidence="12" type="ORF">DID88_003382</name>
</gene>
<dbReference type="InterPro" id="IPR036736">
    <property type="entry name" value="ACP-like_sf"/>
</dbReference>
<evidence type="ECO:0000313" key="12">
    <source>
        <dbReference type="EMBL" id="RAL63735.1"/>
    </source>
</evidence>
<dbReference type="Pfam" id="PF08659">
    <property type="entry name" value="KR"/>
    <property type="match status" value="1"/>
</dbReference>
<dbReference type="Proteomes" id="UP000249056">
    <property type="component" value="Unassembled WGS sequence"/>
</dbReference>
<dbReference type="InterPro" id="IPR045851">
    <property type="entry name" value="AMP-bd_C_sf"/>
</dbReference>
<dbReference type="InterPro" id="IPR049551">
    <property type="entry name" value="PKS_DH_C"/>
</dbReference>
<dbReference type="SUPFAM" id="SSF56801">
    <property type="entry name" value="Acetyl-CoA synthetase-like"/>
    <property type="match status" value="1"/>
</dbReference>
<dbReference type="SUPFAM" id="SSF53901">
    <property type="entry name" value="Thiolase-like"/>
    <property type="match status" value="1"/>
</dbReference>
<sequence>MKDIASDSLEAIAIVGSSCRFPGGSHSPSKLWDLLKSPIDLVAEIQHDRFNAAGFYHPKAEHAGTSNVTKAYLLDDDTWAFDNEFFKISAREAESMDPQQRITLEIVYEAIECAGYSLSQLKGSSTGVFVGQMSDDYRDIVLRDLDCHPQYAGTSIARSILANRVSYVFDWKGPSIKAESVIMAVVIGVNSILSPEVFSFLSSLRMISPNGRSRMWDIHADGYARGEGYAAVVIKTLERAIDDYDDIESIIRNTGVNQDGHSTGLTVPNAVSQAELINLTYEKCGLNCKIEEDRCQYFEAHGTGTPAGDPKEAEAINATFFPTSHQGTLNGLVTAERLKNDKILVGSIKTVIGHLEGAAGLASVLKVSLAIQNGMVPPNLHFNQLNPAIEPYYGGLEVSRSLQQWPTLPAGVPRRASVNSFGFGGTNAHAIIESWDNESSSTEPSSTSLCWGPFIVSANSHTALEATIVSLCGALKSQNYIDFHRLAWTLQTRRTHLTYRASFAAVDKEELITSLESAIEGEKQHPIVTRVVKALEPHILGVFTGQGAQWVSMGTELFLHSASFRRTIESLESALEGIANGPNWSLTKELMNQTNPERSLSAEISQPLCTAIQIALVDLLKVSGITFSAVVGHSSGEIAAAYSAGVLTATDAIVIAYYRGYHTHQLKVSCSNSGKMMAVGMKPEDAAHFCLRKNFLGRIDVAAINSPSSVTLSGDRNAIDEAKEIFDEECIFARILKVDTAYHSHHMECVREPYIESLQKADIRPKRKTFKGSCNWYSSVYNRRDDQNMSSNFSFEHTYWADNMTKPVLFSSAIVSAIKKENFNLVLEIGPHPALKGPTIECIGVASGNQLPYHGVLERNKNSVNTFSNALGFVWRNIDSPTLSVDFKAFQKSCNGPNWIIPRVHKVWRTRSTPFHELLGYPSSNGDIREVRWRNILRLADVEWLQGHQFQHQVLFPAAAYLVMAVQAALHLFEHVKQPFQLIELQDIVIHNAITLEGGPSGTETNLVIRVVEESSSCGLAELYCRSNNADTGLPDFDKEIFTGRVFVKFDAPTEDTLPRRLIPSLPMTDVNTDRFYSWMSKIGLQYTSPFVLNSIKRRLNLATVTAVGNMNGGYPIHPATFDSVLQGLFAAFSYPGDGRLWTTYLPKSFRRVRFDIYKCQQTDYADNLRLIADCFVTNSSARNICGDIDVFRQYDGQPLIQVQGVVFDSLDIPSPANDQCMYWKTVWKREAFSQVESTKQDNTRTKIMDNCSLHEICERTSYFYLNQLYKEIGQEQVALLEGHLKEFMDFILKYVRPEKRSAPNSCWNKKWESDTLESVKKLGEKSYGDQIDLKLIHFLGSRLPFILRQSESISQILKDDKMLATLYSEGLGVAETNHHLGAFLDHLVHQFPCMHILEIGAGTGSFTSVALRQLKSGPEEYTFTDISPLCFEAAQARFSEHKQLMKFKTLDIDQSPAEQGFQANSYDIIIAAHVLQATKSVSEALKHCRQLLRPGGYLILLEPVNQTRLRIPFLLLTSPLRWLNRESDQSKSPPITEAQWNLLLLENNFSGVDHTLRDFEDDSMHTCSVMISQAVDDQIRVLRDPLNRAGGVVLIKKLLVIGGRSLTVSKVRANIKSLLGSFVEHIEMIDNLEDVQGNGENLGSAVVCLSGLEEATFVTMNQRRVSAMQSLFREAKYIIWATRGCRADDPYANIAVGIGRSVLREMPHLRLKLIDIDTIHLQKSQRDAIVLSEMLLQMICLDLPSYNNVLWGNETEVVVEDGAVLIPRVVRDDISNDRFNALRRNITRTASHMTDPLIISIKKEGVTINEIESNLEDTHLIPSSIKVSSSSLFSILCSDDERPFYLSMGNSINTEDMVLAISDTNGSIIKNPEYTFSCKGSSHPDEMLLAILTVIIYESLFSSTNGTIWFHNIEDSTTEIIDTIANRKDAYVFLTTSNNASKLVSAGRATYIHPKITERELIQLIPYNLKCFVGMGSNSDDFEELIRSISGGKLKFHQNFHQLSLDQHISLLFSKSSLVNLLADYCSRPELLCDVGRLAENNIIKVGLLYKQQGVARATSIVSWTCVESVHVQVVPATHSRLFTDQKTYLLIGLAGESKSNSPPEVRKVFEKQGAVVRIFSMDVADMESLTKVHHEIVSSMPPIVGVANGALVVRDHPFDAMSFEDLETVFKPKVMGTQNLDNLFFSKPLDFFILFSSIATVVGKPGQSSYVAANLFMSALAGQRRKRGLAASVMHFGMLLGFGFIHGQTGSLLEARFRQEDCWAIPEPNFHAIFAQAILSGRPENNLDPDIIAGLGTEIETPWRAISRFSHCRVIGHTSIGNRHYDNEQPTQSIQDRLKQSRNDKEVYAVLKMAIAGRVSLALSCPIESVGEHVGLISLGLDSLLAVEIRSWIFKILEVDLPILKLLGGSSLSDICHSVLDKLPTSLKAWVEDNENPRMNQIMEEPNKADLSENTLSDKKEAQVSQANYERMGDMSESQAQLYTSYTNIFRIMPTMLLTLADFTVVLTSKKLSWALSLVSKRHEALRSAYFIDISTGRPVQAVLPEPNFTLIHEATHEYEQFQSEIERVKEIKFDIENGVVMKVTVVSHSPSLHSIIFNHHHIALDGVSWGIFIAELAQTYSAGPNSVPKSISVQQPIDMVKRQLNELEMNNEKRQADMAFWGKACRSMPTQLPLSSLRQGQKSPFYQGVAINYRKSSVAKTKFGNDGEIEWEGGVTAGNPYDLLLNIAAMPDWTYISLITQQSLYTAADGALLLKWYTRALEAFTRDPSFEISKCPISNESDTAEAIELGRGSKIEALWQGTLLDRIDKIAAKFPNDLAIIDEQAQNLTYAQMNARAIQIMRRLQAITPPLKVGSRVAMLLDPVADAVCCILAIMRLGYVWIPLDTRNHHQRLHAVVDESQPQVLVFHGGTKELAHQISTELDFITLISIDDTDDVYNKNENNISIPEDIASARINHKDETAMILYTSGSTGVPKGVVLTNGGLLNQINGTISTLRLEREITLHQSPLGFDLMLDQIFLALCNGGTIVVVNKSARGDPMQIADLIVRHGITLTHFVPSEYILLLNYGYHILKNADSWRYAMSGGEKLSQVLRRAFYKLNCSGLQLVNVYGPTEITLACARGFVPYREFNGLQDSQDYLQVSPNYDIEITDTDMSILPVGFPGEICISGQGVGLGYLERPEETSRKVYRSGDKGRMLPDGTLEVFGRIDGDSQVKIHGFRVELDEIANAIIHTSNGTIVSAAVSWRSSESSGILVAFVVFDINFNENKSGFIEWLQSSLPLPQVMKPTVIVPTKLIPITPNGKTDRAAVDKIPVPDPSNLNTTKKPTRALNRWENLIKDTWEEVLSSRMAHNFDHSQSRIDQNSDFFQVGGSSILMIKLKYLLEMQLGVKIPMPELFHTSSLGSMANMVADAKAAVNGTASSPTIPSFLGPKNIAQVIDWDLEIATIVGKLSQPRAISSLSIKSSLGCSEKLVVVLTGATGFIGKHLLSCLVQNPKVGQVHCVAIRPDASGKPRHVAVDSDKIVEYTGDLSDSELGLSAAQFTFLAEHSHIIIHNGADVSLLKTYQSLRRANVISTSTLCSMAILRRLPVHYVSTASVAKVIQQKPLLEVPASPADAELLSSVDGYAASKWASEALLAKNRC</sequence>
<evidence type="ECO:0008006" key="14">
    <source>
        <dbReference type="Google" id="ProtNLM"/>
    </source>
</evidence>
<dbReference type="SUPFAM" id="SSF53335">
    <property type="entry name" value="S-adenosyl-L-methionine-dependent methyltransferases"/>
    <property type="match status" value="1"/>
</dbReference>
<dbReference type="InterPro" id="IPR014043">
    <property type="entry name" value="Acyl_transferase_dom"/>
</dbReference>
<dbReference type="Pfam" id="PF14765">
    <property type="entry name" value="PS-DH"/>
    <property type="match status" value="1"/>
</dbReference>
<dbReference type="InterPro" id="IPR001227">
    <property type="entry name" value="Ac_transferase_dom_sf"/>
</dbReference>
<dbReference type="InterPro" id="IPR013968">
    <property type="entry name" value="PKS_KR"/>
</dbReference>
<keyword evidence="1" id="KW-0596">Phosphopantetheine</keyword>
<evidence type="ECO:0000313" key="13">
    <source>
        <dbReference type="Proteomes" id="UP000249056"/>
    </source>
</evidence>
<dbReference type="Gene3D" id="3.40.50.150">
    <property type="entry name" value="Vaccinia Virus protein VP39"/>
    <property type="match status" value="1"/>
</dbReference>
<feature type="domain" description="Carrier" evidence="9">
    <location>
        <begin position="3330"/>
        <end position="3415"/>
    </location>
</feature>
<dbReference type="EMBL" id="QKRW01000017">
    <property type="protein sequence ID" value="RAL63735.1"/>
    <property type="molecule type" value="Genomic_DNA"/>
</dbReference>
<dbReference type="PROSITE" id="PS52004">
    <property type="entry name" value="KS3_2"/>
    <property type="match status" value="1"/>
</dbReference>
<dbReference type="GO" id="GO:0016874">
    <property type="term" value="F:ligase activity"/>
    <property type="evidence" value="ECO:0007669"/>
    <property type="project" value="UniProtKB-KW"/>
</dbReference>
<dbReference type="Gene3D" id="3.30.300.30">
    <property type="match status" value="1"/>
</dbReference>
<dbReference type="Gene3D" id="3.40.50.720">
    <property type="entry name" value="NAD(P)-binding Rossmann-like Domain"/>
    <property type="match status" value="3"/>
</dbReference>
<keyword evidence="7" id="KW-0511">Multifunctional enzyme</keyword>
<dbReference type="SMART" id="SM00826">
    <property type="entry name" value="PKS_DH"/>
    <property type="match status" value="1"/>
</dbReference>
<dbReference type="SMART" id="SM00822">
    <property type="entry name" value="PKS_KR"/>
    <property type="match status" value="1"/>
</dbReference>
<dbReference type="Gene3D" id="3.30.559.10">
    <property type="entry name" value="Chloramphenicol acetyltransferase-like domain"/>
    <property type="match status" value="1"/>
</dbReference>
<dbReference type="GO" id="GO:0008168">
    <property type="term" value="F:methyltransferase activity"/>
    <property type="evidence" value="ECO:0007669"/>
    <property type="project" value="UniProtKB-KW"/>
</dbReference>
<dbReference type="GO" id="GO:0004312">
    <property type="term" value="F:fatty acid synthase activity"/>
    <property type="evidence" value="ECO:0007669"/>
    <property type="project" value="TreeGrafter"/>
</dbReference>
<dbReference type="SUPFAM" id="SSF55048">
    <property type="entry name" value="Probable ACP-binding domain of malonyl-CoA ACP transacylase"/>
    <property type="match status" value="1"/>
</dbReference>
<keyword evidence="5" id="KW-0808">Transferase</keyword>
<reference evidence="12 13" key="1">
    <citation type="submission" date="2018-06" db="EMBL/GenBank/DDBJ databases">
        <title>Genome Sequence of the Brown Rot Fungal Pathogen Monilinia fructigena.</title>
        <authorList>
            <person name="Landi L."/>
            <person name="De Miccolis Angelini R.M."/>
            <person name="Pollastro S."/>
            <person name="Abate D."/>
            <person name="Faretra F."/>
            <person name="Romanazzi G."/>
        </authorList>
    </citation>
    <scope>NUCLEOTIDE SEQUENCE [LARGE SCALE GENOMIC DNA]</scope>
    <source>
        <strain evidence="12 13">Mfrg269</strain>
    </source>
</reference>
<dbReference type="Gene3D" id="3.30.559.30">
    <property type="entry name" value="Nonribosomal peptide synthetase, condensation domain"/>
    <property type="match status" value="1"/>
</dbReference>
<evidence type="ECO:0000259" key="11">
    <source>
        <dbReference type="PROSITE" id="PS52019"/>
    </source>
</evidence>
<keyword evidence="13" id="KW-1185">Reference proteome</keyword>
<dbReference type="Gene3D" id="3.40.47.10">
    <property type="match status" value="1"/>
</dbReference>
<proteinExistence type="predicted"/>
<comment type="caution">
    <text evidence="12">The sequence shown here is derived from an EMBL/GenBank/DDBJ whole genome shotgun (WGS) entry which is preliminary data.</text>
</comment>
<dbReference type="OrthoDB" id="329835at2759"/>
<dbReference type="Pfam" id="PF16197">
    <property type="entry name" value="KAsynt_C_assoc"/>
    <property type="match status" value="1"/>
</dbReference>